<evidence type="ECO:0000313" key="5">
    <source>
        <dbReference type="Proteomes" id="UP000253061"/>
    </source>
</evidence>
<name>A0A367VJ35_9PROT</name>
<dbReference type="FunFam" id="3.40.50.720:FF:000084">
    <property type="entry name" value="Short-chain dehydrogenase reductase"/>
    <property type="match status" value="1"/>
</dbReference>
<gene>
    <name evidence="4" type="ORF">TH6_00945</name>
</gene>
<dbReference type="Pfam" id="PF13561">
    <property type="entry name" value="adh_short_C2"/>
    <property type="match status" value="1"/>
</dbReference>
<evidence type="ECO:0000313" key="4">
    <source>
        <dbReference type="EMBL" id="RCK25228.1"/>
    </source>
</evidence>
<dbReference type="Proteomes" id="UP000253061">
    <property type="component" value="Unassembled WGS sequence"/>
</dbReference>
<organism evidence="4 5">
    <name type="scientific">Thalassospira profundimaris</name>
    <dbReference type="NCBI Taxonomy" id="502049"/>
    <lineage>
        <taxon>Bacteria</taxon>
        <taxon>Pseudomonadati</taxon>
        <taxon>Pseudomonadota</taxon>
        <taxon>Alphaproteobacteria</taxon>
        <taxon>Rhodospirillales</taxon>
        <taxon>Thalassospiraceae</taxon>
        <taxon>Thalassospira</taxon>
    </lineage>
</organism>
<dbReference type="InterPro" id="IPR057326">
    <property type="entry name" value="KR_dom"/>
</dbReference>
<dbReference type="InterPro" id="IPR036291">
    <property type="entry name" value="NAD(P)-bd_dom_sf"/>
</dbReference>
<comment type="similarity">
    <text evidence="1">Belongs to the short-chain dehydrogenases/reductases (SDR) family.</text>
</comment>
<dbReference type="GO" id="GO:0016491">
    <property type="term" value="F:oxidoreductase activity"/>
    <property type="evidence" value="ECO:0007669"/>
    <property type="project" value="UniProtKB-KW"/>
</dbReference>
<evidence type="ECO:0000256" key="2">
    <source>
        <dbReference type="ARBA" id="ARBA00023002"/>
    </source>
</evidence>
<dbReference type="SMART" id="SM00822">
    <property type="entry name" value="PKS_KR"/>
    <property type="match status" value="1"/>
</dbReference>
<dbReference type="PRINTS" id="PR00081">
    <property type="entry name" value="GDHRDH"/>
</dbReference>
<dbReference type="PRINTS" id="PR00080">
    <property type="entry name" value="SDRFAMILY"/>
</dbReference>
<protein>
    <submittedName>
        <fullName evidence="4">Oxidoreductase</fullName>
    </submittedName>
</protein>
<accession>A0A367VJ35</accession>
<dbReference type="PANTHER" id="PTHR43639:SF1">
    <property type="entry name" value="SHORT-CHAIN DEHYDROGENASE_REDUCTASE FAMILY PROTEIN"/>
    <property type="match status" value="1"/>
</dbReference>
<dbReference type="RefSeq" id="WP_062956679.1">
    <property type="nucleotide sequence ID" value="NZ_JPWB01000001.1"/>
</dbReference>
<evidence type="ECO:0000256" key="1">
    <source>
        <dbReference type="ARBA" id="ARBA00006484"/>
    </source>
</evidence>
<comment type="caution">
    <text evidence="4">The sequence shown here is derived from an EMBL/GenBank/DDBJ whole genome shotgun (WGS) entry which is preliminary data.</text>
</comment>
<sequence length="246" mass="25484">MQNLSGKVAFVTGGSRGIGAAIAKRLAAEGAQVAITYANAAQKADEVVTGIEANGGRAIALQADNQDEAAISAAIDEAARVFGRLDILVNNAGVFDVAPIADLSLDRFDRTMDVNVRGVFVAVKAALLHMSDDGRIITVGSNLAKHVPWPGFSLYSMSKSALIGLTRGLARDLGARSITANIIHPGPTNTDMNPADGQMSDAQRGLMAIPRYSQPDDTAGLVAWLAGPEARVVTGAEFTVDSGVNA</sequence>
<dbReference type="AlphaFoldDB" id="A0A367VJ35"/>
<dbReference type="Gene3D" id="3.40.50.720">
    <property type="entry name" value="NAD(P)-binding Rossmann-like Domain"/>
    <property type="match status" value="1"/>
</dbReference>
<reference evidence="4 5" key="1">
    <citation type="submission" date="2014-07" db="EMBL/GenBank/DDBJ databases">
        <title>Draft genome sequence of Thalassospira profundimaris R8-17.</title>
        <authorList>
            <person name="Lai Q."/>
            <person name="Shao Z."/>
        </authorList>
    </citation>
    <scope>NUCLEOTIDE SEQUENCE [LARGE SCALE GENOMIC DNA]</scope>
    <source>
        <strain evidence="4 5">R8-17</strain>
    </source>
</reference>
<dbReference type="InterPro" id="IPR002347">
    <property type="entry name" value="SDR_fam"/>
</dbReference>
<dbReference type="EMBL" id="JPWB01000001">
    <property type="protein sequence ID" value="RCK25228.1"/>
    <property type="molecule type" value="Genomic_DNA"/>
</dbReference>
<dbReference type="InterPro" id="IPR020904">
    <property type="entry name" value="Sc_DH/Rdtase_CS"/>
</dbReference>
<proteinExistence type="inferred from homology"/>
<evidence type="ECO:0000259" key="3">
    <source>
        <dbReference type="SMART" id="SM00822"/>
    </source>
</evidence>
<dbReference type="PROSITE" id="PS00061">
    <property type="entry name" value="ADH_SHORT"/>
    <property type="match status" value="1"/>
</dbReference>
<dbReference type="PANTHER" id="PTHR43639">
    <property type="entry name" value="OXIDOREDUCTASE, SHORT-CHAIN DEHYDROGENASE/REDUCTASE FAMILY (AFU_ORTHOLOGUE AFUA_5G02870)"/>
    <property type="match status" value="1"/>
</dbReference>
<dbReference type="SUPFAM" id="SSF51735">
    <property type="entry name" value="NAD(P)-binding Rossmann-fold domains"/>
    <property type="match status" value="1"/>
</dbReference>
<keyword evidence="2" id="KW-0560">Oxidoreductase</keyword>
<feature type="domain" description="Ketoreductase" evidence="3">
    <location>
        <begin position="7"/>
        <end position="185"/>
    </location>
</feature>